<feature type="transmembrane region" description="Helical" evidence="1">
    <location>
        <begin position="6"/>
        <end position="28"/>
    </location>
</feature>
<dbReference type="AlphaFoldDB" id="A0A3B0RG57"/>
<sequence>MGQYAQIASIIVTLGAVFLAITVALWAFRLTTGARAVNLKWRKRALALETKVSQADSIFAAHPGLVLVWADELANDDSTVANWGKPNLFGSPVALGAMLKFTENTGHSDPALGILDGLADFEARNASGEDTTLRLVLQELRKNGTAFSLTIIGPTGRFIEADGRAAGAQVVVWLTDSTIKGLEESGARGRLEEVRQVISEDPVAFVDMLSKAPFPVWRLSSGQKLIWANKCYIETVEAKSLDAAMKAQTMLTPDYLEMTTASLAQNDAKSGV</sequence>
<gene>
    <name evidence="2" type="ORF">MNBD_ALPHA06-2067</name>
</gene>
<organism evidence="2">
    <name type="scientific">hydrothermal vent metagenome</name>
    <dbReference type="NCBI Taxonomy" id="652676"/>
    <lineage>
        <taxon>unclassified sequences</taxon>
        <taxon>metagenomes</taxon>
        <taxon>ecological metagenomes</taxon>
    </lineage>
</organism>
<keyword evidence="1" id="KW-0812">Transmembrane</keyword>
<evidence type="ECO:0000256" key="1">
    <source>
        <dbReference type="SAM" id="Phobius"/>
    </source>
</evidence>
<dbReference type="EMBL" id="UOEE01000118">
    <property type="protein sequence ID" value="VAV91009.1"/>
    <property type="molecule type" value="Genomic_DNA"/>
</dbReference>
<evidence type="ECO:0000313" key="2">
    <source>
        <dbReference type="EMBL" id="VAV91009.1"/>
    </source>
</evidence>
<accession>A0A3B0RG57</accession>
<keyword evidence="1" id="KW-0472">Membrane</keyword>
<keyword evidence="1" id="KW-1133">Transmembrane helix</keyword>
<reference evidence="2" key="1">
    <citation type="submission" date="2018-06" db="EMBL/GenBank/DDBJ databases">
        <authorList>
            <person name="Zhirakovskaya E."/>
        </authorList>
    </citation>
    <scope>NUCLEOTIDE SEQUENCE</scope>
</reference>
<feature type="non-terminal residue" evidence="2">
    <location>
        <position position="272"/>
    </location>
</feature>
<protein>
    <submittedName>
        <fullName evidence="2">FIG056333: sensor</fullName>
    </submittedName>
</protein>
<proteinExistence type="predicted"/>
<name>A0A3B0RG57_9ZZZZ</name>